<dbReference type="EMBL" id="EAAA01001049">
    <property type="status" value="NOT_ANNOTATED_CDS"/>
    <property type="molecule type" value="Genomic_DNA"/>
</dbReference>
<dbReference type="InterPro" id="IPR005828">
    <property type="entry name" value="MFS_sugar_transport-like"/>
</dbReference>
<evidence type="ECO:0000256" key="14">
    <source>
        <dbReference type="SAM" id="Phobius"/>
    </source>
</evidence>
<proteinExistence type="inferred from homology"/>
<dbReference type="GeneTree" id="ENSGT00940000166877"/>
<dbReference type="Pfam" id="PF00083">
    <property type="entry name" value="Sugar_tr"/>
    <property type="match status" value="1"/>
</dbReference>
<feature type="transmembrane region" description="Helical" evidence="14">
    <location>
        <begin position="225"/>
        <end position="245"/>
    </location>
</feature>
<dbReference type="GO" id="GO:0046323">
    <property type="term" value="P:D-glucose import"/>
    <property type="evidence" value="ECO:0000318"/>
    <property type="project" value="GO_Central"/>
</dbReference>
<dbReference type="GO" id="GO:0042383">
    <property type="term" value="C:sarcolemma"/>
    <property type="evidence" value="ECO:0007669"/>
    <property type="project" value="UniProtKB-SubCell"/>
</dbReference>
<feature type="transmembrane region" description="Helical" evidence="14">
    <location>
        <begin position="161"/>
        <end position="183"/>
    </location>
</feature>
<dbReference type="PANTHER" id="PTHR23503:SF132">
    <property type="entry name" value="SOLUTE CARRIER FAMILY 2, FACILITATED GLUCOSE TRANSPORTER MEMBER 5-LIKE"/>
    <property type="match status" value="1"/>
</dbReference>
<feature type="transmembrane region" description="Helical" evidence="14">
    <location>
        <begin position="377"/>
        <end position="398"/>
    </location>
</feature>
<keyword evidence="9 14" id="KW-0812">Transmembrane</keyword>
<dbReference type="HOGENOM" id="CLU_001265_30_11_1"/>
<feature type="domain" description="Major facilitator superfamily (MFS) profile" evidence="15">
    <location>
        <begin position="54"/>
        <end position="493"/>
    </location>
</feature>
<evidence type="ECO:0000313" key="17">
    <source>
        <dbReference type="Proteomes" id="UP000008144"/>
    </source>
</evidence>
<feature type="transmembrane region" description="Helical" evidence="14">
    <location>
        <begin position="135"/>
        <end position="155"/>
    </location>
</feature>
<dbReference type="InterPro" id="IPR003663">
    <property type="entry name" value="Sugar/inositol_transpt"/>
</dbReference>
<dbReference type="Ensembl" id="ENSCINT00000008151.3">
    <property type="protein sequence ID" value="ENSCINP00000008151.3"/>
    <property type="gene ID" value="ENSCING00000003956.3"/>
</dbReference>
<dbReference type="STRING" id="7719.ENSCINP00000008151"/>
<dbReference type="InterPro" id="IPR045263">
    <property type="entry name" value="GLUT"/>
</dbReference>
<evidence type="ECO:0000256" key="2">
    <source>
        <dbReference type="ARBA" id="ARBA00004135"/>
    </source>
</evidence>
<feature type="transmembrane region" description="Helical" evidence="14">
    <location>
        <begin position="100"/>
        <end position="123"/>
    </location>
</feature>
<dbReference type="OMA" id="QKLTWWV"/>
<dbReference type="PANTHER" id="PTHR23503">
    <property type="entry name" value="SOLUTE CARRIER FAMILY 2"/>
    <property type="match status" value="1"/>
</dbReference>
<dbReference type="InterPro" id="IPR020846">
    <property type="entry name" value="MFS_dom"/>
</dbReference>
<comment type="catalytic activity">
    <reaction evidence="1">
        <text>D-fructose(out) = D-fructose(in)</text>
        <dbReference type="Rhea" id="RHEA:60372"/>
        <dbReference type="ChEBI" id="CHEBI:37721"/>
    </reaction>
</comment>
<dbReference type="PRINTS" id="PR00171">
    <property type="entry name" value="SUGRTRNSPORT"/>
</dbReference>
<evidence type="ECO:0000256" key="5">
    <source>
        <dbReference type="ARBA" id="ARBA00015973"/>
    </source>
</evidence>
<dbReference type="GO" id="GO:0005353">
    <property type="term" value="F:fructose transmembrane transporter activity"/>
    <property type="evidence" value="ECO:0007669"/>
    <property type="project" value="UniProtKB-ARBA"/>
</dbReference>
<evidence type="ECO:0000259" key="15">
    <source>
        <dbReference type="PROSITE" id="PS50850"/>
    </source>
</evidence>
<keyword evidence="8" id="KW-0762">Sugar transport</keyword>
<reference evidence="16" key="3">
    <citation type="submission" date="2025-08" db="UniProtKB">
        <authorList>
            <consortium name="Ensembl"/>
        </authorList>
    </citation>
    <scope>IDENTIFICATION</scope>
</reference>
<dbReference type="GO" id="GO:0055056">
    <property type="term" value="F:D-glucose transmembrane transporter activity"/>
    <property type="evidence" value="ECO:0000318"/>
    <property type="project" value="GO_Central"/>
</dbReference>
<protein>
    <recommendedName>
        <fullName evidence="5">Solute carrier family 2, facilitated glucose transporter member 5</fullName>
    </recommendedName>
    <alternativeName>
        <fullName evidence="13">Fructose transporter</fullName>
    </alternativeName>
    <alternativeName>
        <fullName evidence="12">Glucose transporter type 5, small intestine</fullName>
    </alternativeName>
</protein>
<comment type="similarity">
    <text evidence="4">Belongs to the major facilitator superfamily. Sugar transporter (TC 2.A.1.1) family. Glucose transporter subfamily.</text>
</comment>
<accession>F6ZLA6</accession>
<dbReference type="Proteomes" id="UP000008144">
    <property type="component" value="Chromosome 12"/>
</dbReference>
<dbReference type="InterPro" id="IPR036259">
    <property type="entry name" value="MFS_trans_sf"/>
</dbReference>
<keyword evidence="11 14" id="KW-0472">Membrane</keyword>
<feature type="transmembrane region" description="Helical" evidence="14">
    <location>
        <begin position="404"/>
        <end position="423"/>
    </location>
</feature>
<keyword evidence="10 14" id="KW-1133">Transmembrane helix</keyword>
<feature type="transmembrane region" description="Helical" evidence="14">
    <location>
        <begin position="195"/>
        <end position="213"/>
    </location>
</feature>
<sequence>MEVHAVDSSSKLVDQPITYEHDTLTETTELEPIGQDSTTTKPKQKLTWWVVWSLFITVMAGTYQYGYSIGSVNAAAIPIRRSVQQYHMNKYNSTLSEGKLQIISVTIVAAFPVGGFLGSCLITNLRQYGYVKSMAALHAITVFGSILLGISKLAQSFEVLIIGRILIGIVSSTAGTGIAPMYIVEVSPKQYRGMFGSLISLFIALGIFIANILGLQEILGTDDLWPVFLSLTCLPSVLFISLCYFMPPSPRRLYLNAGDKTGAENLLKRLRDNDDVTDELDGLDQELKERKKTKQMSLWEIVTSSHLRRQVIAAVVISSCQQLTGMNGVQFYMNELYRLSGIPNAIIPYCAIATAGVLVVATVIVSLAAEKSGRRNFLVAGFGIESVSLLCLSVASVTQSLAPWVPYIAILCALCFIIGFSIGPGPMTLTCVAESFSQSSRSAALTLSCLVLWFSFTLLVVAWPYIQNMITSTNVIIYRHILLKYIKNSPVST</sequence>
<reference evidence="16" key="4">
    <citation type="submission" date="2025-09" db="UniProtKB">
        <authorList>
            <consortium name="Ensembl"/>
        </authorList>
    </citation>
    <scope>IDENTIFICATION</scope>
</reference>
<dbReference type="PROSITE" id="PS50850">
    <property type="entry name" value="MFS"/>
    <property type="match status" value="1"/>
</dbReference>
<dbReference type="SUPFAM" id="SSF103473">
    <property type="entry name" value="MFS general substrate transporter"/>
    <property type="match status" value="1"/>
</dbReference>
<keyword evidence="17" id="KW-1185">Reference proteome</keyword>
<evidence type="ECO:0000256" key="3">
    <source>
        <dbReference type="ARBA" id="ARBA00004651"/>
    </source>
</evidence>
<evidence type="ECO:0000256" key="12">
    <source>
        <dbReference type="ARBA" id="ARBA00029961"/>
    </source>
</evidence>
<keyword evidence="6" id="KW-0813">Transport</keyword>
<dbReference type="GO" id="GO:0070837">
    <property type="term" value="P:dehydroascorbic acid transport"/>
    <property type="evidence" value="ECO:0000318"/>
    <property type="project" value="GO_Central"/>
</dbReference>
<evidence type="ECO:0000256" key="1">
    <source>
        <dbReference type="ARBA" id="ARBA00000590"/>
    </source>
</evidence>
<evidence type="ECO:0000256" key="7">
    <source>
        <dbReference type="ARBA" id="ARBA00022475"/>
    </source>
</evidence>
<evidence type="ECO:0000256" key="6">
    <source>
        <dbReference type="ARBA" id="ARBA00022448"/>
    </source>
</evidence>
<dbReference type="EMBL" id="EAAA01001048">
    <property type="status" value="NOT_ANNOTATED_CDS"/>
    <property type="molecule type" value="Genomic_DNA"/>
</dbReference>
<reference evidence="17" key="1">
    <citation type="journal article" date="2002" name="Science">
        <title>The draft genome of Ciona intestinalis: insights into chordate and vertebrate origins.</title>
        <authorList>
            <person name="Dehal P."/>
            <person name="Satou Y."/>
            <person name="Campbell R.K."/>
            <person name="Chapman J."/>
            <person name="Degnan B."/>
            <person name="De Tomaso A."/>
            <person name="Davidson B."/>
            <person name="Di Gregorio A."/>
            <person name="Gelpke M."/>
            <person name="Goodstein D.M."/>
            <person name="Harafuji N."/>
            <person name="Hastings K.E."/>
            <person name="Ho I."/>
            <person name="Hotta K."/>
            <person name="Huang W."/>
            <person name="Kawashima T."/>
            <person name="Lemaire P."/>
            <person name="Martinez D."/>
            <person name="Meinertzhagen I.A."/>
            <person name="Necula S."/>
            <person name="Nonaka M."/>
            <person name="Putnam N."/>
            <person name="Rash S."/>
            <person name="Saiga H."/>
            <person name="Satake M."/>
            <person name="Terry A."/>
            <person name="Yamada L."/>
            <person name="Wang H.G."/>
            <person name="Awazu S."/>
            <person name="Azumi K."/>
            <person name="Boore J."/>
            <person name="Branno M."/>
            <person name="Chin-Bow S."/>
            <person name="DeSantis R."/>
            <person name="Doyle S."/>
            <person name="Francino P."/>
            <person name="Keys D.N."/>
            <person name="Haga S."/>
            <person name="Hayashi H."/>
            <person name="Hino K."/>
            <person name="Imai K.S."/>
            <person name="Inaba K."/>
            <person name="Kano S."/>
            <person name="Kobayashi K."/>
            <person name="Kobayashi M."/>
            <person name="Lee B.I."/>
            <person name="Makabe K.W."/>
            <person name="Manohar C."/>
            <person name="Matassi G."/>
            <person name="Medina M."/>
            <person name="Mochizuki Y."/>
            <person name="Mount S."/>
            <person name="Morishita T."/>
            <person name="Miura S."/>
            <person name="Nakayama A."/>
            <person name="Nishizaka S."/>
            <person name="Nomoto H."/>
            <person name="Ohta F."/>
            <person name="Oishi K."/>
            <person name="Rigoutsos I."/>
            <person name="Sano M."/>
            <person name="Sasaki A."/>
            <person name="Sasakura Y."/>
            <person name="Shoguchi E."/>
            <person name="Shin-i T."/>
            <person name="Spagnuolo A."/>
            <person name="Stainier D."/>
            <person name="Suzuki M.M."/>
            <person name="Tassy O."/>
            <person name="Takatori N."/>
            <person name="Tokuoka M."/>
            <person name="Yagi K."/>
            <person name="Yoshizaki F."/>
            <person name="Wada S."/>
            <person name="Zhang C."/>
            <person name="Hyatt P.D."/>
            <person name="Larimer F."/>
            <person name="Detter C."/>
            <person name="Doggett N."/>
            <person name="Glavina T."/>
            <person name="Hawkins T."/>
            <person name="Richardson P."/>
            <person name="Lucas S."/>
            <person name="Kohara Y."/>
            <person name="Levine M."/>
            <person name="Satoh N."/>
            <person name="Rokhsar D.S."/>
        </authorList>
    </citation>
    <scope>NUCLEOTIDE SEQUENCE [LARGE SCALE GENOMIC DNA]</scope>
</reference>
<name>F6ZLA6_CIOIN</name>
<evidence type="ECO:0000313" key="16">
    <source>
        <dbReference type="Ensembl" id="ENSCINP00000008151.3"/>
    </source>
</evidence>
<dbReference type="GO" id="GO:1990539">
    <property type="term" value="P:fructose import across plasma membrane"/>
    <property type="evidence" value="ECO:0007669"/>
    <property type="project" value="UniProtKB-ARBA"/>
</dbReference>
<evidence type="ECO:0000256" key="11">
    <source>
        <dbReference type="ARBA" id="ARBA00023136"/>
    </source>
</evidence>
<dbReference type="GO" id="GO:0005886">
    <property type="term" value="C:plasma membrane"/>
    <property type="evidence" value="ECO:0000318"/>
    <property type="project" value="GO_Central"/>
</dbReference>
<evidence type="ECO:0000256" key="4">
    <source>
        <dbReference type="ARBA" id="ARBA00007004"/>
    </source>
</evidence>
<evidence type="ECO:0000256" key="9">
    <source>
        <dbReference type="ARBA" id="ARBA00022692"/>
    </source>
</evidence>
<evidence type="ECO:0000256" key="10">
    <source>
        <dbReference type="ARBA" id="ARBA00022989"/>
    </source>
</evidence>
<dbReference type="AlphaFoldDB" id="F6ZLA6"/>
<evidence type="ECO:0000256" key="13">
    <source>
        <dbReference type="ARBA" id="ARBA00031099"/>
    </source>
</evidence>
<feature type="transmembrane region" description="Helical" evidence="14">
    <location>
        <begin position="46"/>
        <end position="65"/>
    </location>
</feature>
<dbReference type="FunFam" id="1.20.1250.20:FF:001511">
    <property type="entry name" value="Solute carrier family 2, facilitated glucose transporter member 5"/>
    <property type="match status" value="1"/>
</dbReference>
<dbReference type="Gene3D" id="1.20.1250.20">
    <property type="entry name" value="MFS general substrate transporter like domains"/>
    <property type="match status" value="1"/>
</dbReference>
<reference evidence="16" key="2">
    <citation type="journal article" date="2008" name="Genome Biol.">
        <title>Improved genome assembly and evidence-based global gene model set for the chordate Ciona intestinalis: new insight into intron and operon populations.</title>
        <authorList>
            <person name="Satou Y."/>
            <person name="Mineta K."/>
            <person name="Ogasawara M."/>
            <person name="Sasakura Y."/>
            <person name="Shoguchi E."/>
            <person name="Ueno K."/>
            <person name="Yamada L."/>
            <person name="Matsumoto J."/>
            <person name="Wasserscheid J."/>
            <person name="Dewar K."/>
            <person name="Wiley G.B."/>
            <person name="Macmil S.L."/>
            <person name="Roe B.A."/>
            <person name="Zeller R.W."/>
            <person name="Hastings K.E."/>
            <person name="Lemaire P."/>
            <person name="Lindquist E."/>
            <person name="Endo T."/>
            <person name="Hotta K."/>
            <person name="Inaba K."/>
        </authorList>
    </citation>
    <scope>NUCLEOTIDE SEQUENCE [LARGE SCALE GENOMIC DNA]</scope>
    <source>
        <strain evidence="16">wild type</strain>
    </source>
</reference>
<feature type="transmembrane region" description="Helical" evidence="14">
    <location>
        <begin position="444"/>
        <end position="466"/>
    </location>
</feature>
<keyword evidence="7" id="KW-1003">Cell membrane</keyword>
<evidence type="ECO:0000256" key="8">
    <source>
        <dbReference type="ARBA" id="ARBA00022597"/>
    </source>
</evidence>
<organism evidence="16 17">
    <name type="scientific">Ciona intestinalis</name>
    <name type="common">Transparent sea squirt</name>
    <name type="synonym">Ascidia intestinalis</name>
    <dbReference type="NCBI Taxonomy" id="7719"/>
    <lineage>
        <taxon>Eukaryota</taxon>
        <taxon>Metazoa</taxon>
        <taxon>Chordata</taxon>
        <taxon>Tunicata</taxon>
        <taxon>Ascidiacea</taxon>
        <taxon>Phlebobranchia</taxon>
        <taxon>Cionidae</taxon>
        <taxon>Ciona</taxon>
    </lineage>
</organism>
<comment type="subcellular location">
    <subcellularLocation>
        <location evidence="2">Cell membrane</location>
        <location evidence="2">Sarcolemma</location>
    </subcellularLocation>
    <subcellularLocation>
        <location evidence="3">Cell membrane</location>
        <topology evidence="3">Multi-pass membrane protein</topology>
    </subcellularLocation>
</comment>
<feature type="transmembrane region" description="Helical" evidence="14">
    <location>
        <begin position="345"/>
        <end position="365"/>
    </location>
</feature>
<dbReference type="InParanoid" id="F6ZLA6"/>